<protein>
    <submittedName>
        <fullName evidence="3">Por secretion system C-terminal sorting domain-containing protein</fullName>
    </submittedName>
</protein>
<proteinExistence type="predicted"/>
<dbReference type="AlphaFoldDB" id="A0A1G7IPN0"/>
<dbReference type="OrthoDB" id="9807410at2"/>
<feature type="signal peptide" evidence="1">
    <location>
        <begin position="1"/>
        <end position="24"/>
    </location>
</feature>
<feature type="domain" description="PorZ N-terminal beta-propeller" evidence="2">
    <location>
        <begin position="50"/>
        <end position="205"/>
    </location>
</feature>
<dbReference type="Proteomes" id="UP000199045">
    <property type="component" value="Unassembled WGS sequence"/>
</dbReference>
<dbReference type="Gene3D" id="2.130.10.10">
    <property type="entry name" value="YVTN repeat-like/Quinoprotein amine dehydrogenase"/>
    <property type="match status" value="3"/>
</dbReference>
<sequence>MYRFLTSLYVLFSLSCLTFHQANAQTPVGQWSDHLPWRPAVAVTMKEDKIYCATAQGLFSVTTGADEEISRYSKINGLHDIGISAIAANDDEILIAYRNSNIDLLSGNNSFNIPDLMRKQVAADKSVFHIFYYNNYAYLCTGLGIVVVNTAVPEIAATYVVGSTGDYTPVYSLAVLNGSLYAATAAGVRTAALNSNNLSDYRHWSSLNQGLQHDTIQEIISFNNQLICRQGNQLFRFANNTWTSWYTDGWTIHNMDVHGSQLFLSEQQPGSTARIIVLDANANPIKTLQHPLINAPLQTANTNNETWIADSLQGLIRYRTDDNSFTAIHPDAPASIITGGMLFINNTLWASAGGVSSDWKATGNNNGYYTFSEGSWNQFAPSTQPALSTVSDLITLSPDPGGQGCYLGSFGGGLVYAASNGGYTIFKQGVLPPAANNPAAYNVSGLTTDAAGNLWLSAYGASNNLLVKKPDNTWLSFRSPYVMTGNAISQLLTDDYGLVYIVSPQSNGLFVLNHNNTLDNKNDDQWRQYRLGSNQGNLPSNDVYCLAKDKNGSIWVGTARGIAVINCPGQAASDGCNAILPIIQQDNFAGYLFQDEQVTTIAVDGANRKWVGTLNGAWLVSEDGDQILQQFNTNNSPLPDNHIYTIVIDPQTGEIYFATGKGLMSWHGTATEPVATMTRDSVLVFPNPVPHDYSGTIAIRGLVQNTRVKITDISGKMVFQTRASGGQATWNGLDYTGHRPQSGVYLVFAASETGGEHLVTKIVFIN</sequence>
<dbReference type="PROSITE" id="PS51257">
    <property type="entry name" value="PROKAR_LIPOPROTEIN"/>
    <property type="match status" value="1"/>
</dbReference>
<dbReference type="InterPro" id="IPR011110">
    <property type="entry name" value="Reg_prop"/>
</dbReference>
<dbReference type="InterPro" id="IPR026444">
    <property type="entry name" value="Secre_tail"/>
</dbReference>
<evidence type="ECO:0000259" key="2">
    <source>
        <dbReference type="Pfam" id="PF21544"/>
    </source>
</evidence>
<feature type="chain" id="PRO_5011432240" evidence="1">
    <location>
        <begin position="25"/>
        <end position="766"/>
    </location>
</feature>
<name>A0A1G7IPN0_CHIFI</name>
<keyword evidence="1" id="KW-0732">Signal</keyword>
<evidence type="ECO:0000256" key="1">
    <source>
        <dbReference type="SAM" id="SignalP"/>
    </source>
</evidence>
<accession>A0A1G7IPN0</accession>
<dbReference type="Pfam" id="PF21544">
    <property type="entry name" value="PorZ_N_b_propeller"/>
    <property type="match status" value="1"/>
</dbReference>
<reference evidence="4" key="1">
    <citation type="submission" date="2016-10" db="EMBL/GenBank/DDBJ databases">
        <authorList>
            <person name="Varghese N."/>
            <person name="Submissions S."/>
        </authorList>
    </citation>
    <scope>NUCLEOTIDE SEQUENCE [LARGE SCALE GENOMIC DNA]</scope>
    <source>
        <strain evidence="4">DSM 527</strain>
    </source>
</reference>
<dbReference type="InterPro" id="IPR048954">
    <property type="entry name" value="PorZ_N"/>
</dbReference>
<evidence type="ECO:0000313" key="4">
    <source>
        <dbReference type="Proteomes" id="UP000199045"/>
    </source>
</evidence>
<dbReference type="InterPro" id="IPR015943">
    <property type="entry name" value="WD40/YVTN_repeat-like_dom_sf"/>
</dbReference>
<gene>
    <name evidence="3" type="ORF">SAMN04488121_101930</name>
</gene>
<dbReference type="EMBL" id="FNBN01000001">
    <property type="protein sequence ID" value="SDF14573.1"/>
    <property type="molecule type" value="Genomic_DNA"/>
</dbReference>
<dbReference type="NCBIfam" id="TIGR04183">
    <property type="entry name" value="Por_Secre_tail"/>
    <property type="match status" value="1"/>
</dbReference>
<dbReference type="Pfam" id="PF07494">
    <property type="entry name" value="Reg_prop"/>
    <property type="match status" value="1"/>
</dbReference>
<dbReference type="SUPFAM" id="SSF63829">
    <property type="entry name" value="Calcium-dependent phosphotriesterase"/>
    <property type="match status" value="2"/>
</dbReference>
<organism evidence="3 4">
    <name type="scientific">Chitinophaga filiformis</name>
    <name type="common">Myxococcus filiformis</name>
    <name type="synonym">Flexibacter filiformis</name>
    <dbReference type="NCBI Taxonomy" id="104663"/>
    <lineage>
        <taxon>Bacteria</taxon>
        <taxon>Pseudomonadati</taxon>
        <taxon>Bacteroidota</taxon>
        <taxon>Chitinophagia</taxon>
        <taxon>Chitinophagales</taxon>
        <taxon>Chitinophagaceae</taxon>
        <taxon>Chitinophaga</taxon>
    </lineage>
</organism>
<dbReference type="STRING" id="104663.SAMN04488121_101930"/>
<dbReference type="RefSeq" id="WP_089829040.1">
    <property type="nucleotide sequence ID" value="NZ_FNBN01000001.1"/>
</dbReference>
<evidence type="ECO:0000313" key="3">
    <source>
        <dbReference type="EMBL" id="SDF14573.1"/>
    </source>
</evidence>